<organism evidence="1 2">
    <name type="scientific">Gossypium anomalum</name>
    <dbReference type="NCBI Taxonomy" id="47600"/>
    <lineage>
        <taxon>Eukaryota</taxon>
        <taxon>Viridiplantae</taxon>
        <taxon>Streptophyta</taxon>
        <taxon>Embryophyta</taxon>
        <taxon>Tracheophyta</taxon>
        <taxon>Spermatophyta</taxon>
        <taxon>Magnoliopsida</taxon>
        <taxon>eudicotyledons</taxon>
        <taxon>Gunneridae</taxon>
        <taxon>Pentapetalae</taxon>
        <taxon>rosids</taxon>
        <taxon>malvids</taxon>
        <taxon>Malvales</taxon>
        <taxon>Malvaceae</taxon>
        <taxon>Malvoideae</taxon>
        <taxon>Gossypium</taxon>
    </lineage>
</organism>
<evidence type="ECO:0000313" key="1">
    <source>
        <dbReference type="EMBL" id="KAG8473044.1"/>
    </source>
</evidence>
<dbReference type="InterPro" id="IPR043502">
    <property type="entry name" value="DNA/RNA_pol_sf"/>
</dbReference>
<gene>
    <name evidence="1" type="ORF">CXB51_034961</name>
</gene>
<dbReference type="SUPFAM" id="SSF56672">
    <property type="entry name" value="DNA/RNA polymerases"/>
    <property type="match status" value="1"/>
</dbReference>
<evidence type="ECO:0000313" key="2">
    <source>
        <dbReference type="Proteomes" id="UP000701853"/>
    </source>
</evidence>
<dbReference type="InterPro" id="IPR053134">
    <property type="entry name" value="RNA-dir_DNA_polymerase"/>
</dbReference>
<sequence length="159" mass="18748">MKNKSLLPRIDDLFDQFRGATIFSKIDLRLGYYRLQVIEVDILKTAFKSQYEHYELLVMPFELTNALDTFMDLINRVSQPYLDQFVVPKNASEIESFLKHVGYYRRFVEGFSLIVVSLTKLLRKSALFKWTEEKQASFEKLKAVWTFKMESHGRVPAHV</sequence>
<keyword evidence="2" id="KW-1185">Reference proteome</keyword>
<dbReference type="Gene3D" id="3.10.10.10">
    <property type="entry name" value="HIV Type 1 Reverse Transcriptase, subunit A, domain 1"/>
    <property type="match status" value="1"/>
</dbReference>
<reference evidence="1 2" key="1">
    <citation type="journal article" date="2021" name="bioRxiv">
        <title>The Gossypium anomalum genome as a resource for cotton improvement and evolutionary analysis of hybrid incompatibility.</title>
        <authorList>
            <person name="Grover C.E."/>
            <person name="Yuan D."/>
            <person name="Arick M.A."/>
            <person name="Miller E.R."/>
            <person name="Hu G."/>
            <person name="Peterson D.G."/>
            <person name="Wendel J.F."/>
            <person name="Udall J.A."/>
        </authorList>
    </citation>
    <scope>NUCLEOTIDE SEQUENCE [LARGE SCALE GENOMIC DNA]</scope>
    <source>
        <strain evidence="1">JFW-Udall</strain>
        <tissue evidence="1">Leaf</tissue>
    </source>
</reference>
<dbReference type="OrthoDB" id="415724at2759"/>
<accession>A0A8J5YDE1</accession>
<dbReference type="InterPro" id="IPR043128">
    <property type="entry name" value="Rev_trsase/Diguanyl_cyclase"/>
</dbReference>
<dbReference type="EMBL" id="JAHUZN010000013">
    <property type="protein sequence ID" value="KAG8473044.1"/>
    <property type="molecule type" value="Genomic_DNA"/>
</dbReference>
<protein>
    <recommendedName>
        <fullName evidence="3">Reverse transcriptase domain-containing protein</fullName>
    </recommendedName>
</protein>
<evidence type="ECO:0008006" key="3">
    <source>
        <dbReference type="Google" id="ProtNLM"/>
    </source>
</evidence>
<dbReference type="Gene3D" id="3.30.70.270">
    <property type="match status" value="1"/>
</dbReference>
<dbReference type="PANTHER" id="PTHR24559">
    <property type="entry name" value="TRANSPOSON TY3-I GAG-POL POLYPROTEIN"/>
    <property type="match status" value="1"/>
</dbReference>
<dbReference type="Proteomes" id="UP000701853">
    <property type="component" value="Chromosome 13"/>
</dbReference>
<proteinExistence type="predicted"/>
<dbReference type="PANTHER" id="PTHR24559:SF444">
    <property type="entry name" value="REVERSE TRANSCRIPTASE DOMAIN-CONTAINING PROTEIN"/>
    <property type="match status" value="1"/>
</dbReference>
<dbReference type="AlphaFoldDB" id="A0A8J5YDE1"/>
<comment type="caution">
    <text evidence="1">The sequence shown here is derived from an EMBL/GenBank/DDBJ whole genome shotgun (WGS) entry which is preliminary data.</text>
</comment>
<name>A0A8J5YDE1_9ROSI</name>